<evidence type="ECO:0000259" key="1">
    <source>
        <dbReference type="Pfam" id="PF00149"/>
    </source>
</evidence>
<dbReference type="Proteomes" id="UP000650511">
    <property type="component" value="Unassembled WGS sequence"/>
</dbReference>
<dbReference type="InterPro" id="IPR029052">
    <property type="entry name" value="Metallo-depent_PP-like"/>
</dbReference>
<organism evidence="3 4">
    <name type="scientific">Egicoccus halophilus</name>
    <dbReference type="NCBI Taxonomy" id="1670830"/>
    <lineage>
        <taxon>Bacteria</taxon>
        <taxon>Bacillati</taxon>
        <taxon>Actinomycetota</taxon>
        <taxon>Nitriliruptoria</taxon>
        <taxon>Egicoccales</taxon>
        <taxon>Egicoccaceae</taxon>
        <taxon>Egicoccus</taxon>
    </lineage>
</organism>
<keyword evidence="4" id="KW-1185">Reference proteome</keyword>
<dbReference type="InterPro" id="IPR018711">
    <property type="entry name" value="NAGPA"/>
</dbReference>
<proteinExistence type="predicted"/>
<evidence type="ECO:0000259" key="2">
    <source>
        <dbReference type="Pfam" id="PF09992"/>
    </source>
</evidence>
<dbReference type="Pfam" id="PF00149">
    <property type="entry name" value="Metallophos"/>
    <property type="match status" value="1"/>
</dbReference>
<evidence type="ECO:0000313" key="4">
    <source>
        <dbReference type="Proteomes" id="UP000650511"/>
    </source>
</evidence>
<comment type="caution">
    <text evidence="3">The sequence shown here is derived from an EMBL/GenBank/DDBJ whole genome shotgun (WGS) entry which is preliminary data.</text>
</comment>
<dbReference type="AlphaFoldDB" id="A0A8J3A6F8"/>
<gene>
    <name evidence="3" type="ORF">GCM10011354_08180</name>
</gene>
<reference evidence="3" key="2">
    <citation type="submission" date="2020-09" db="EMBL/GenBank/DDBJ databases">
        <authorList>
            <person name="Sun Q."/>
            <person name="Zhou Y."/>
        </authorList>
    </citation>
    <scope>NUCLEOTIDE SEQUENCE</scope>
    <source>
        <strain evidence="3">CGMCC 1.14988</strain>
    </source>
</reference>
<evidence type="ECO:0008006" key="5">
    <source>
        <dbReference type="Google" id="ProtNLM"/>
    </source>
</evidence>
<name>A0A8J3A6F8_9ACTN</name>
<feature type="domain" description="Calcineurin-like phosphoesterase" evidence="1">
    <location>
        <begin position="839"/>
        <end position="1033"/>
    </location>
</feature>
<dbReference type="EMBL" id="BMHA01000002">
    <property type="protein sequence ID" value="GGI04252.1"/>
    <property type="molecule type" value="Genomic_DNA"/>
</dbReference>
<dbReference type="Pfam" id="PF09992">
    <property type="entry name" value="NAGPA"/>
    <property type="match status" value="1"/>
</dbReference>
<feature type="domain" description="Phosphodiester glycosidase" evidence="2">
    <location>
        <begin position="302"/>
        <end position="473"/>
    </location>
</feature>
<dbReference type="GO" id="GO:0016787">
    <property type="term" value="F:hydrolase activity"/>
    <property type="evidence" value="ECO:0007669"/>
    <property type="project" value="InterPro"/>
</dbReference>
<sequence>MLGFRPVAGVPLPDVRLTVTSGQRGSHPSCLASPAFRQRTGVRRLPATPAARRKSGSKGVGVRAERPPLNLRRARWTRPLALLALAGATVGGPLAGAAAADPLEERVTTSDAWWSPAAQLSSLAASPTTIPVAEERHQVAPGVELTEFERLDPAGWLRGDLLRVDLADERVSVDLLTSGAVAGTARLSDMAARAGAVAGVNGDFFDINNTGAAIGPAVQDGELVKGGVPNRSRAFGITDDRLGRVVDVFLDGRVTLPDGTSRTLTGFNQHQLAANGIALFTGAWGTATRAGVASGAARVHEVVVADGRVVATGAAVTDAAVPVDGFVLIGRDAGADALAGLVVGDPVAVEYGPRVEPDGRLTAAVGGNQVLLRDGAVVRSTDTAVHPRTAVGVSEDGRTLFLLTVDGRQEASRGTTIEETGRLLQEFGAHSGLNLDGGGSSTMLARHPGGEPRLFNAPSDGVERSTPNGLGVFVAPGSGELTGLRIEPAVDVEHPTRVFPGLSRTFGAVGHDETFSPATTTPVFAVDGDHATVTTDGVVTGRTSGPATLRATDGPVTTTLDLDVLDPLERIEVVPGRASLAEADASTVVVVDGFDADGTRARIEPADVTVTLADPDVAEVTPTVDGFRITAKVDAGGTLATVAAADTLAYVPVTVGLADATIADTTSTAGWTTTHARAAVTLRVGGGGPTGQDVLRLGYDFTRDTATRAAYLGRSPYVEIEGQPQRLGVWIDGDGNGAWLRGRIVDAAGTLHTINYAAQIDWTGWRYVEATIPDGVAYPISFRDLYPVETRPAAQYQGEIGVSGLVARVPTTVEVPSVARAADPLLVQGRDVAGERWTFAVVADSQFEAAHPQGINVELARRTLRAARTADPDLIVIAGDLTELGHPADMRLARQVLDEELGDDVPWYYLPGNHEHYGTGNLDAFSAEFGPGRHVVDHRGVRFVLANTAFGTFRGSDFAGLVELREELEAAATDPAVEHVVVIGHHPTVDPNPQAASQLTDRREVALLERWLTEFRTASGGKGAAYIAGHAHVADLRRVDGVPYHVVPPAGAKIYGPTDAGGFSGWALYGVDPTATGGNASITDDPWLEVALHPLVEGLELEAPTTLRAGQTVELHARGALTQGRSFPLRAPATVTWRGRGLALAGDPTTPIQPGRPVAAVLDPETLELTAVRPGRVELVVEADGQLASVELTVTGPPADRPVPPARVPVGAGAR</sequence>
<dbReference type="Gene3D" id="3.60.21.10">
    <property type="match status" value="1"/>
</dbReference>
<dbReference type="SUPFAM" id="SSF56300">
    <property type="entry name" value="Metallo-dependent phosphatases"/>
    <property type="match status" value="1"/>
</dbReference>
<reference evidence="3" key="1">
    <citation type="journal article" date="2014" name="Int. J. Syst. Evol. Microbiol.">
        <title>Complete genome sequence of Corynebacterium casei LMG S-19264T (=DSM 44701T), isolated from a smear-ripened cheese.</title>
        <authorList>
            <consortium name="US DOE Joint Genome Institute (JGI-PGF)"/>
            <person name="Walter F."/>
            <person name="Albersmeier A."/>
            <person name="Kalinowski J."/>
            <person name="Ruckert C."/>
        </authorList>
    </citation>
    <scope>NUCLEOTIDE SEQUENCE</scope>
    <source>
        <strain evidence="3">CGMCC 1.14988</strain>
    </source>
</reference>
<protein>
    <recommendedName>
        <fullName evidence="5">3',5'-cyclic AMP phosphodiesterase CpdA</fullName>
    </recommendedName>
</protein>
<dbReference type="PANTHER" id="PTHR40446">
    <property type="entry name" value="N-ACETYLGLUCOSAMINE-1-PHOSPHODIESTER ALPHA-N-ACETYLGLUCOSAMINIDASE"/>
    <property type="match status" value="1"/>
</dbReference>
<dbReference type="PANTHER" id="PTHR40446:SF2">
    <property type="entry name" value="N-ACETYLGLUCOSAMINE-1-PHOSPHODIESTER ALPHA-N-ACETYLGLUCOSAMINIDASE"/>
    <property type="match status" value="1"/>
</dbReference>
<dbReference type="InterPro" id="IPR004843">
    <property type="entry name" value="Calcineurin-like_PHP"/>
</dbReference>
<evidence type="ECO:0000313" key="3">
    <source>
        <dbReference type="EMBL" id="GGI04252.1"/>
    </source>
</evidence>
<accession>A0A8J3A6F8</accession>